<dbReference type="Proteomes" id="UP000265566">
    <property type="component" value="Chromosome 3"/>
</dbReference>
<sequence>MMRKLRFCCEGVDIVKLAAVEQNEKKVTIQHKPEPWGKGNNDATVIPPKRKCVKNTVCNCFVQCICAKCLNTNTLSPPTPTITSANYRIKTKGVK</sequence>
<protein>
    <submittedName>
        <fullName evidence="1">Uncharacterized protein</fullName>
    </submittedName>
</protein>
<comment type="caution">
    <text evidence="1">The sequence shown here is derived from an EMBL/GenBank/DDBJ whole genome shotgun (WGS) entry which is preliminary data.</text>
</comment>
<evidence type="ECO:0000313" key="1">
    <source>
        <dbReference type="EMBL" id="RHN69499.1"/>
    </source>
</evidence>
<proteinExistence type="predicted"/>
<organism evidence="1">
    <name type="scientific">Medicago truncatula</name>
    <name type="common">Barrel medic</name>
    <name type="synonym">Medicago tribuloides</name>
    <dbReference type="NCBI Taxonomy" id="3880"/>
    <lineage>
        <taxon>Eukaryota</taxon>
        <taxon>Viridiplantae</taxon>
        <taxon>Streptophyta</taxon>
        <taxon>Embryophyta</taxon>
        <taxon>Tracheophyta</taxon>
        <taxon>Spermatophyta</taxon>
        <taxon>Magnoliopsida</taxon>
        <taxon>eudicotyledons</taxon>
        <taxon>Gunneridae</taxon>
        <taxon>Pentapetalae</taxon>
        <taxon>rosids</taxon>
        <taxon>fabids</taxon>
        <taxon>Fabales</taxon>
        <taxon>Fabaceae</taxon>
        <taxon>Papilionoideae</taxon>
        <taxon>50 kb inversion clade</taxon>
        <taxon>NPAAA clade</taxon>
        <taxon>Hologalegina</taxon>
        <taxon>IRL clade</taxon>
        <taxon>Trifolieae</taxon>
        <taxon>Medicago</taxon>
    </lineage>
</organism>
<gene>
    <name evidence="1" type="ORF">MtrunA17_Chr3g0125391</name>
</gene>
<accession>A0A396IUT6</accession>
<reference evidence="1" key="1">
    <citation type="journal article" date="2018" name="Nat. Plants">
        <title>Whole-genome landscape of Medicago truncatula symbiotic genes.</title>
        <authorList>
            <person name="Pecrix Y."/>
            <person name="Gamas P."/>
            <person name="Carrere S."/>
        </authorList>
    </citation>
    <scope>NUCLEOTIDE SEQUENCE</scope>
    <source>
        <tissue evidence="1">Leaves</tissue>
    </source>
</reference>
<dbReference type="Gramene" id="rna17978">
    <property type="protein sequence ID" value="RHN69499.1"/>
    <property type="gene ID" value="gene17978"/>
</dbReference>
<dbReference type="AlphaFoldDB" id="A0A396IUT6"/>
<dbReference type="EMBL" id="PSQE01000003">
    <property type="protein sequence ID" value="RHN69499.1"/>
    <property type="molecule type" value="Genomic_DNA"/>
</dbReference>
<name>A0A396IUT6_MEDTR</name>